<dbReference type="EMBL" id="FQWX01000033">
    <property type="protein sequence ID" value="SHH29258.1"/>
    <property type="molecule type" value="Genomic_DNA"/>
</dbReference>
<accession>A0A1M5RT73</accession>
<organism evidence="1 2">
    <name type="scientific">Asaccharospora irregularis DSM 2635</name>
    <dbReference type="NCBI Taxonomy" id="1121321"/>
    <lineage>
        <taxon>Bacteria</taxon>
        <taxon>Bacillati</taxon>
        <taxon>Bacillota</taxon>
        <taxon>Clostridia</taxon>
        <taxon>Peptostreptococcales</taxon>
        <taxon>Peptostreptococcaceae</taxon>
        <taxon>Asaccharospora</taxon>
    </lineage>
</organism>
<dbReference type="Proteomes" id="UP000243255">
    <property type="component" value="Unassembled WGS sequence"/>
</dbReference>
<sequence>MKNILNPYIYIKEEYYKLNYEGYRSLNERKRK</sequence>
<gene>
    <name evidence="1" type="ORF">SAMN04488530_1335</name>
</gene>
<evidence type="ECO:0000313" key="1">
    <source>
        <dbReference type="EMBL" id="SHH29258.1"/>
    </source>
</evidence>
<protein>
    <submittedName>
        <fullName evidence="1">Uncharacterized protein</fullName>
    </submittedName>
</protein>
<dbReference type="AlphaFoldDB" id="A0A1M5RT73"/>
<keyword evidence="2" id="KW-1185">Reference proteome</keyword>
<name>A0A1M5RT73_9FIRM</name>
<reference evidence="2" key="1">
    <citation type="submission" date="2016-11" db="EMBL/GenBank/DDBJ databases">
        <authorList>
            <person name="Varghese N."/>
            <person name="Submissions S."/>
        </authorList>
    </citation>
    <scope>NUCLEOTIDE SEQUENCE [LARGE SCALE GENOMIC DNA]</scope>
    <source>
        <strain evidence="2">DSM 2635</strain>
    </source>
</reference>
<evidence type="ECO:0000313" key="2">
    <source>
        <dbReference type="Proteomes" id="UP000243255"/>
    </source>
</evidence>
<proteinExistence type="predicted"/>